<dbReference type="InterPro" id="IPR025870">
    <property type="entry name" value="Glyoxalase-like_dom"/>
</dbReference>
<name>A0ABS9UAM8_9BACL</name>
<sequence>MYLFDHVVHFVEKPEFAVECLQNEGIHTVMGGKHEMWGTYNALSYFDLSYIECIGIFDEALFEQAASEKYSLHASFANRRQVGLKRFAIRTTTIEQDAKKFTEAGLEVYGPTHYSRTREDGSVVRWQLLYVGYPKSTIEFPFFIQWDEYDEQRRSLLTEHGVLATHQSGDLQLAELHFVVPNFVAVTQMATLCEATVVKHTKIEDNVQSMTVRLPNIELVFHCPTGVGRVWNYMLDHGYGIQKLVLTGAKVSETIEYDGATYEMTTR</sequence>
<dbReference type="Pfam" id="PF13468">
    <property type="entry name" value="Glyoxalase_3"/>
    <property type="match status" value="1"/>
</dbReference>
<dbReference type="Proteomes" id="UP001316087">
    <property type="component" value="Unassembled WGS sequence"/>
</dbReference>
<dbReference type="InterPro" id="IPR029068">
    <property type="entry name" value="Glyas_Bleomycin-R_OHBP_Dase"/>
</dbReference>
<keyword evidence="3" id="KW-1185">Reference proteome</keyword>
<dbReference type="Gene3D" id="3.10.180.10">
    <property type="entry name" value="2,3-Dihydroxybiphenyl 1,2-Dioxygenase, domain 1"/>
    <property type="match status" value="1"/>
</dbReference>
<gene>
    <name evidence="2" type="ORF">LZ480_05725</name>
</gene>
<evidence type="ECO:0000259" key="1">
    <source>
        <dbReference type="Pfam" id="PF13468"/>
    </source>
</evidence>
<dbReference type="PANTHER" id="PTHR40265">
    <property type="entry name" value="BLL2707 PROTEIN"/>
    <property type="match status" value="1"/>
</dbReference>
<feature type="domain" description="Glyoxalase-like" evidence="1">
    <location>
        <begin position="4"/>
        <end position="188"/>
    </location>
</feature>
<evidence type="ECO:0000313" key="2">
    <source>
        <dbReference type="EMBL" id="MCH7321387.1"/>
    </source>
</evidence>
<organism evidence="2 3">
    <name type="scientific">Solibacillus palustris</name>
    <dbReference type="NCBI Taxonomy" id="2908203"/>
    <lineage>
        <taxon>Bacteria</taxon>
        <taxon>Bacillati</taxon>
        <taxon>Bacillota</taxon>
        <taxon>Bacilli</taxon>
        <taxon>Bacillales</taxon>
        <taxon>Caryophanaceae</taxon>
        <taxon>Solibacillus</taxon>
    </lineage>
</organism>
<accession>A0ABS9UAM8</accession>
<evidence type="ECO:0000313" key="3">
    <source>
        <dbReference type="Proteomes" id="UP001316087"/>
    </source>
</evidence>
<dbReference type="PANTHER" id="PTHR40265:SF1">
    <property type="entry name" value="GLYOXALASE-LIKE DOMAIN-CONTAINING PROTEIN"/>
    <property type="match status" value="1"/>
</dbReference>
<proteinExistence type="predicted"/>
<comment type="caution">
    <text evidence="2">The sequence shown here is derived from an EMBL/GenBank/DDBJ whole genome shotgun (WGS) entry which is preliminary data.</text>
</comment>
<dbReference type="RefSeq" id="WP_241368416.1">
    <property type="nucleotide sequence ID" value="NZ_JAKZFC010000001.1"/>
</dbReference>
<protein>
    <submittedName>
        <fullName evidence="2">VOC family protein</fullName>
    </submittedName>
</protein>
<dbReference type="EMBL" id="JAKZFC010000001">
    <property type="protein sequence ID" value="MCH7321387.1"/>
    <property type="molecule type" value="Genomic_DNA"/>
</dbReference>
<reference evidence="2 3" key="1">
    <citation type="submission" date="2022-03" db="EMBL/GenBank/DDBJ databases">
        <authorList>
            <person name="Jo J.-H."/>
            <person name="Im W.-T."/>
        </authorList>
    </citation>
    <scope>NUCLEOTIDE SEQUENCE [LARGE SCALE GENOMIC DNA]</scope>
    <source>
        <strain evidence="2 3">MA9</strain>
    </source>
</reference>